<comment type="similarity">
    <text evidence="2">Belongs to the UDPGP type 1 family.</text>
</comment>
<dbReference type="CDD" id="cd04193">
    <property type="entry name" value="UDPGlcNAc_PPase"/>
    <property type="match status" value="1"/>
</dbReference>
<evidence type="ECO:0000256" key="5">
    <source>
        <dbReference type="ARBA" id="ARBA00022695"/>
    </source>
</evidence>
<comment type="pathway">
    <text evidence="1">Nucleotide-sugar biosynthesis; UDP-N-acetyl-alpha-D-glucosamine biosynthesis; UDP-N-acetyl-alpha-D-glucosamine from N-acetyl-alpha-D-glucosamine 1-phosphate: step 1/1.</text>
</comment>
<dbReference type="PANTHER" id="PTHR11952">
    <property type="entry name" value="UDP- GLUCOSE PYROPHOSPHORYLASE"/>
    <property type="match status" value="1"/>
</dbReference>
<dbReference type="InterPro" id="IPR002618">
    <property type="entry name" value="UDPGP_fam"/>
</dbReference>
<dbReference type="Proteomes" id="UP000256970">
    <property type="component" value="Unassembled WGS sequence"/>
</dbReference>
<evidence type="ECO:0000256" key="1">
    <source>
        <dbReference type="ARBA" id="ARBA00005208"/>
    </source>
</evidence>
<dbReference type="Gene3D" id="3.90.550.10">
    <property type="entry name" value="Spore Coat Polysaccharide Biosynthesis Protein SpsA, Chain A"/>
    <property type="match status" value="1"/>
</dbReference>
<sequence>MTCIDTLRQKCADAGQQHLMDEWDTLSPAEQQQLAADIQKELDFPFIARALEASKAAAAAAAHHSSEPVSDVVSLQSADAQQRAEWRQLGLQLIAQGKVGVLLLAGGQGTRLGSSAPKGCYDVGLPSHKSLFQLQAERLLAVQRLAAAAAAGDGSNSQQVAIPWFIMTSPFTHQETLQHFEQHSFFGLQRSQVTFFQQGFLPCLTPEGKVIMESRSKIAKAPDGNGGLYRALQSSGTLAKMQGMGLEALDVYCVDNILARVADPEYLGCCHSRRAQLGCRVLAKAYPGEKVGVFARDADGGLQVLEYSELDPAKAAALDPATGKLFFNWSNICMHYFALPWLEAAAQQLQAAAAYHIAAKQIPEKRGGKVPGVKLEMFIFDPFHSAKDVTLFEVAREDHFAPVKNAPGSAADSPEAARAALLQQGARWVAAAGGSLAEGVAGVEVPPLLSYAGEGLQDLVGGKVVGRAGEEAVLLDEKSL</sequence>
<dbReference type="EC" id="2.7.7.23" evidence="3"/>
<evidence type="ECO:0000313" key="8">
    <source>
        <dbReference type="Proteomes" id="UP000256970"/>
    </source>
</evidence>
<organism evidence="7 8">
    <name type="scientific">Tetradesmus obliquus</name>
    <name type="common">Green alga</name>
    <name type="synonym">Acutodesmus obliquus</name>
    <dbReference type="NCBI Taxonomy" id="3088"/>
    <lineage>
        <taxon>Eukaryota</taxon>
        <taxon>Viridiplantae</taxon>
        <taxon>Chlorophyta</taxon>
        <taxon>core chlorophytes</taxon>
        <taxon>Chlorophyceae</taxon>
        <taxon>CS clade</taxon>
        <taxon>Sphaeropleales</taxon>
        <taxon>Scenedesmaceae</taxon>
        <taxon>Tetradesmus</taxon>
    </lineage>
</organism>
<comment type="catalytic activity">
    <reaction evidence="6">
        <text>N-acetyl-alpha-D-glucosamine 1-phosphate + UTP + H(+) = UDP-N-acetyl-alpha-D-glucosamine + diphosphate</text>
        <dbReference type="Rhea" id="RHEA:13509"/>
        <dbReference type="ChEBI" id="CHEBI:15378"/>
        <dbReference type="ChEBI" id="CHEBI:33019"/>
        <dbReference type="ChEBI" id="CHEBI:46398"/>
        <dbReference type="ChEBI" id="CHEBI:57705"/>
        <dbReference type="ChEBI" id="CHEBI:57776"/>
        <dbReference type="EC" id="2.7.7.23"/>
    </reaction>
</comment>
<dbReference type="STRING" id="3088.A0A383W339"/>
<evidence type="ECO:0000256" key="6">
    <source>
        <dbReference type="ARBA" id="ARBA00048493"/>
    </source>
</evidence>
<dbReference type="InterPro" id="IPR029044">
    <property type="entry name" value="Nucleotide-diphossugar_trans"/>
</dbReference>
<evidence type="ECO:0000256" key="4">
    <source>
        <dbReference type="ARBA" id="ARBA00022679"/>
    </source>
</evidence>
<accession>A0A383W339</accession>
<keyword evidence="5" id="KW-0548">Nucleotidyltransferase</keyword>
<reference evidence="7 8" key="1">
    <citation type="submission" date="2016-10" db="EMBL/GenBank/DDBJ databases">
        <authorList>
            <person name="Cai Z."/>
        </authorList>
    </citation>
    <scope>NUCLEOTIDE SEQUENCE [LARGE SCALE GENOMIC DNA]</scope>
</reference>
<keyword evidence="8" id="KW-1185">Reference proteome</keyword>
<dbReference type="PANTHER" id="PTHR11952:SF2">
    <property type="entry name" value="LD24639P"/>
    <property type="match status" value="1"/>
</dbReference>
<protein>
    <recommendedName>
        <fullName evidence="3">UDP-N-acetylglucosamine diphosphorylase</fullName>
        <ecNumber evidence="3">2.7.7.23</ecNumber>
    </recommendedName>
</protein>
<dbReference type="SUPFAM" id="SSF53448">
    <property type="entry name" value="Nucleotide-diphospho-sugar transferases"/>
    <property type="match status" value="1"/>
</dbReference>
<dbReference type="EMBL" id="FNXT01001024">
    <property type="protein sequence ID" value="SZX71076.1"/>
    <property type="molecule type" value="Genomic_DNA"/>
</dbReference>
<evidence type="ECO:0000256" key="2">
    <source>
        <dbReference type="ARBA" id="ARBA00010401"/>
    </source>
</evidence>
<proteinExistence type="inferred from homology"/>
<name>A0A383W339_TETOB</name>
<gene>
    <name evidence="7" type="ORF">BQ4739_LOCUS11219</name>
</gene>
<dbReference type="GO" id="GO:0006048">
    <property type="term" value="P:UDP-N-acetylglucosamine biosynthetic process"/>
    <property type="evidence" value="ECO:0007669"/>
    <property type="project" value="TreeGrafter"/>
</dbReference>
<evidence type="ECO:0000313" key="7">
    <source>
        <dbReference type="EMBL" id="SZX71076.1"/>
    </source>
</evidence>
<dbReference type="AlphaFoldDB" id="A0A383W339"/>
<keyword evidence="4" id="KW-0808">Transferase</keyword>
<evidence type="ECO:0000256" key="3">
    <source>
        <dbReference type="ARBA" id="ARBA00012457"/>
    </source>
</evidence>
<dbReference type="InterPro" id="IPR039741">
    <property type="entry name" value="UDP-sugar_pyrophosphorylase"/>
</dbReference>
<dbReference type="Pfam" id="PF01704">
    <property type="entry name" value="UDPGP"/>
    <property type="match status" value="1"/>
</dbReference>
<dbReference type="GO" id="GO:0003977">
    <property type="term" value="F:UDP-N-acetylglucosamine diphosphorylase activity"/>
    <property type="evidence" value="ECO:0007669"/>
    <property type="project" value="UniProtKB-EC"/>
</dbReference>